<dbReference type="Proteomes" id="UP000571554">
    <property type="component" value="Unassembled WGS sequence"/>
</dbReference>
<accession>A0A7W9WR98</accession>
<sequence length="306" mass="34462">MNFIKNKIFVVCVVGFALVVFFTIEKFASGSDERVISMNQNLVKIHPGVEGIYDAKSQGFEVMNHPSGVFSYTKHWDNSGTVKVVHGSRGFEINNVAILTALGDGNFPGRGVDNWDVLFSISSKKEISLEEARDRTMELLEKIRAAGWQRYVETSDPRLLGRQAMIYALAEPGRIYSLDSKYTPTLEEWGKLIDIEPRWNFYADGVFVSLTFSYHASSNPGMGSYLMDVEISTASDAYAAYFSRDSVEKKKNWKEYLSDKLLSVREERVKAEAKLDPHEFTIDTSYQAPPFESPDFSAKAKVDAAH</sequence>
<feature type="region of interest" description="Disordered" evidence="1">
    <location>
        <begin position="285"/>
        <end position="306"/>
    </location>
</feature>
<comment type="caution">
    <text evidence="2">The sequence shown here is derived from an EMBL/GenBank/DDBJ whole genome shotgun (WGS) entry which is preliminary data.</text>
</comment>
<protein>
    <submittedName>
        <fullName evidence="2">Uncharacterized protein</fullName>
    </submittedName>
</protein>
<gene>
    <name evidence="2" type="ORF">F4827_000833</name>
</gene>
<organism evidence="2 3">
    <name type="scientific">Paraburkholderia bannensis</name>
    <dbReference type="NCBI Taxonomy" id="765414"/>
    <lineage>
        <taxon>Bacteria</taxon>
        <taxon>Pseudomonadati</taxon>
        <taxon>Pseudomonadota</taxon>
        <taxon>Betaproteobacteria</taxon>
        <taxon>Burkholderiales</taxon>
        <taxon>Burkholderiaceae</taxon>
        <taxon>Paraburkholderia</taxon>
    </lineage>
</organism>
<evidence type="ECO:0000256" key="1">
    <source>
        <dbReference type="SAM" id="MobiDB-lite"/>
    </source>
</evidence>
<keyword evidence="3" id="KW-1185">Reference proteome</keyword>
<dbReference type="RefSeq" id="WP_183721887.1">
    <property type="nucleotide sequence ID" value="NZ_JACHBW010000002.1"/>
</dbReference>
<dbReference type="AlphaFoldDB" id="A0A7W9WR98"/>
<evidence type="ECO:0000313" key="3">
    <source>
        <dbReference type="Proteomes" id="UP000571554"/>
    </source>
</evidence>
<reference evidence="2 3" key="1">
    <citation type="submission" date="2020-08" db="EMBL/GenBank/DDBJ databases">
        <title>Above-ground endophytic microbial communities from plants in different locations in the United States.</title>
        <authorList>
            <person name="Frank C."/>
        </authorList>
    </citation>
    <scope>NUCLEOTIDE SEQUENCE [LARGE SCALE GENOMIC DNA]</scope>
    <source>
        <strain evidence="2 3">WP4_2_2</strain>
    </source>
</reference>
<dbReference type="EMBL" id="JACHBW010000002">
    <property type="protein sequence ID" value="MBB6101007.1"/>
    <property type="molecule type" value="Genomic_DNA"/>
</dbReference>
<proteinExistence type="predicted"/>
<name>A0A7W9WR98_9BURK</name>
<evidence type="ECO:0000313" key="2">
    <source>
        <dbReference type="EMBL" id="MBB6101007.1"/>
    </source>
</evidence>